<comment type="function">
    <text evidence="2">Together with LptE, is involved in the assembly of lipopolysaccharide (LPS) at the surface of the outer membrane.</text>
</comment>
<keyword evidence="2" id="KW-0732">Signal</keyword>
<dbReference type="Pfam" id="PF19838">
    <property type="entry name" value="LptD_2"/>
    <property type="match status" value="1"/>
</dbReference>
<accession>A0A1H3XTJ1</accession>
<dbReference type="PANTHER" id="PTHR30189:SF1">
    <property type="entry name" value="LPS-ASSEMBLY PROTEIN LPTD"/>
    <property type="match status" value="1"/>
</dbReference>
<dbReference type="OrthoDB" id="9760225at2"/>
<keyword evidence="1 2" id="KW-0998">Cell outer membrane</keyword>
<name>A0A1H3XTJ1_9GAMM</name>
<evidence type="ECO:0000313" key="6">
    <source>
        <dbReference type="EMBL" id="SEA02211.1"/>
    </source>
</evidence>
<feature type="signal peptide" evidence="2">
    <location>
        <begin position="1"/>
        <end position="26"/>
    </location>
</feature>
<protein>
    <recommendedName>
        <fullName evidence="2">LPS-assembly protein LptD</fullName>
    </recommendedName>
</protein>
<sequence precursor="true">MPFNTRAAFKLTLAIAAAICTQSVQAQESNERLWSCNLTPSGEWDCEVNEALMQQQEGTPSASQTTAETDSTTGQDTLQPSDSSTADTTATAATQKEAAAETGAESVSISTVSAAPPVTDTELKTGAPAAIQWPEPAAATLRSEPIMAQTQIAAPPTTTGDWSCVAVDGEWDCNRQNDTSGPRPGMAIAGPSAAMTGKPEWSCEADGNEWACQQVATQAPSQPAAQGARIATPANQASLDWYAYAPGEAPGACTGRYIEPEFAFLEDNRPFDQQPVYINALRSSTELGGITRLEGGIEIQRGGRLFTSASGEFDQGARVARLIGGVNYREKGLLLLSERAEANMISGETRFDGAQYVMHEQHMRGNADNITRFGDRRILLNEGAITFCEPGSNAWQIAAESIELNPEAGRGVARHATFDVAGVPILYTPYLSFPIDDRRQSGFLYPSLGYSESNGIDIAIPYYFNLAENFDDTLTPRYIGERGLLLENEFRYMNRWSHSTLSTAWMSDDSRYNDSRWLFGVDHKGTPYDNLYSRIDFTRVSDDDYFEDLGTSLEVQRDDHLDQLFELRYLQPSWNLALRTESYQTIGGSTPYERLPQLLLTGHQNRLAGILDLSYQAEYTRFERDLDSIYAPAGDLAATVGDRVHLRPKLSLSLDRPWGFIRPAVTLWHSSYELENERNGALGGSQSITASIYSLDSGLVLERDFGLAESNYTQTLEPRLFLLHSDADEQPDSLIPRFDSSQLGFTYYNLFHETGWSGNDRVADTTQATIGLSSALYNDLGMEKLRVGVAQAQYFADREHAGRPGDNITGSTAGSSNLATLANWSITPSLKLSHDGEVDRDSYEFLEHNYKLSYLPGDKRLLYVSYRDSIEKDLNEGVKQLDVAFRWPLNKSWTSYGRWQHDLDNSENLETLLGVEYASCCWKMRLTGRSWVVDPNTVAQNQFETDTGIFLQFVFRGLGAFGQGSGREFLEDITGYDEDENGSF</sequence>
<dbReference type="AlphaFoldDB" id="A0A1H3XTJ1"/>
<dbReference type="PANTHER" id="PTHR30189">
    <property type="entry name" value="LPS-ASSEMBLY PROTEIN"/>
    <property type="match status" value="1"/>
</dbReference>
<dbReference type="GO" id="GO:0009279">
    <property type="term" value="C:cell outer membrane"/>
    <property type="evidence" value="ECO:0007669"/>
    <property type="project" value="UniProtKB-SubCell"/>
</dbReference>
<reference evidence="7" key="1">
    <citation type="submission" date="2016-10" db="EMBL/GenBank/DDBJ databases">
        <authorList>
            <person name="Varghese N."/>
            <person name="Submissions S."/>
        </authorList>
    </citation>
    <scope>NUCLEOTIDE SEQUENCE [LARGE SCALE GENOMIC DNA]</scope>
    <source>
        <strain evidence="7">DSM 11526</strain>
    </source>
</reference>
<evidence type="ECO:0000259" key="5">
    <source>
        <dbReference type="Pfam" id="PF19838"/>
    </source>
</evidence>
<dbReference type="GO" id="GO:0015920">
    <property type="term" value="P:lipopolysaccharide transport"/>
    <property type="evidence" value="ECO:0007669"/>
    <property type="project" value="InterPro"/>
</dbReference>
<dbReference type="GO" id="GO:0043165">
    <property type="term" value="P:Gram-negative-bacterium-type cell outer membrane assembly"/>
    <property type="evidence" value="ECO:0007669"/>
    <property type="project" value="UniProtKB-UniRule"/>
</dbReference>
<keyword evidence="2" id="KW-0472">Membrane</keyword>
<dbReference type="InterPro" id="IPR007543">
    <property type="entry name" value="LptD_C"/>
</dbReference>
<dbReference type="RefSeq" id="WP_091821806.1">
    <property type="nucleotide sequence ID" value="NZ_FNRJ01000001.1"/>
</dbReference>
<feature type="compositionally biased region" description="Low complexity" evidence="3">
    <location>
        <begin position="85"/>
        <end position="105"/>
    </location>
</feature>
<feature type="chain" id="PRO_5017490999" description="LPS-assembly protein LptD" evidence="2">
    <location>
        <begin position="27"/>
        <end position="984"/>
    </location>
</feature>
<dbReference type="GO" id="GO:1990351">
    <property type="term" value="C:transporter complex"/>
    <property type="evidence" value="ECO:0007669"/>
    <property type="project" value="TreeGrafter"/>
</dbReference>
<dbReference type="Pfam" id="PF04453">
    <property type="entry name" value="LptD"/>
    <property type="match status" value="1"/>
</dbReference>
<dbReference type="InterPro" id="IPR045659">
    <property type="entry name" value="LptD_2"/>
</dbReference>
<evidence type="ECO:0000313" key="7">
    <source>
        <dbReference type="Proteomes" id="UP000242469"/>
    </source>
</evidence>
<comment type="subcellular location">
    <subcellularLocation>
        <location evidence="2">Cell outer membrane</location>
    </subcellularLocation>
</comment>
<comment type="similarity">
    <text evidence="2">Belongs to the LptD family.</text>
</comment>
<feature type="domain" description="LPS-assembly protein LptD central" evidence="5">
    <location>
        <begin position="413"/>
        <end position="499"/>
    </location>
</feature>
<dbReference type="InterPro" id="IPR050218">
    <property type="entry name" value="LptD"/>
</dbReference>
<keyword evidence="7" id="KW-1185">Reference proteome</keyword>
<evidence type="ECO:0000259" key="4">
    <source>
        <dbReference type="Pfam" id="PF04453"/>
    </source>
</evidence>
<comment type="caution">
    <text evidence="2">Lacks conserved residue(s) required for the propagation of feature annotation.</text>
</comment>
<gene>
    <name evidence="2" type="primary">lptD</name>
    <name evidence="6" type="ORF">SAMN02745729_101244</name>
</gene>
<evidence type="ECO:0000256" key="3">
    <source>
        <dbReference type="SAM" id="MobiDB-lite"/>
    </source>
</evidence>
<comment type="subunit">
    <text evidence="2">Component of the lipopolysaccharide transport and assembly complex. Interacts with LptE and LptA.</text>
</comment>
<evidence type="ECO:0000256" key="2">
    <source>
        <dbReference type="HAMAP-Rule" id="MF_01411"/>
    </source>
</evidence>
<dbReference type="Proteomes" id="UP000242469">
    <property type="component" value="Unassembled WGS sequence"/>
</dbReference>
<feature type="region of interest" description="Disordered" evidence="3">
    <location>
        <begin position="54"/>
        <end position="112"/>
    </location>
</feature>
<organism evidence="6 7">
    <name type="scientific">Marinobacterium iners DSM 11526</name>
    <dbReference type="NCBI Taxonomy" id="1122198"/>
    <lineage>
        <taxon>Bacteria</taxon>
        <taxon>Pseudomonadati</taxon>
        <taxon>Pseudomonadota</taxon>
        <taxon>Gammaproteobacteria</taxon>
        <taxon>Oceanospirillales</taxon>
        <taxon>Oceanospirillaceae</taxon>
        <taxon>Marinobacterium</taxon>
    </lineage>
</organism>
<dbReference type="EMBL" id="FNRJ01000001">
    <property type="protein sequence ID" value="SEA02211.1"/>
    <property type="molecule type" value="Genomic_DNA"/>
</dbReference>
<dbReference type="STRING" id="1122198.SAMN02745729_101244"/>
<dbReference type="InterPro" id="IPR020889">
    <property type="entry name" value="LipoPS_assembly_LptD"/>
</dbReference>
<feature type="domain" description="LptD C-terminal" evidence="4">
    <location>
        <begin position="515"/>
        <end position="893"/>
    </location>
</feature>
<dbReference type="HAMAP" id="MF_01411">
    <property type="entry name" value="LPS_assembly_LptD"/>
    <property type="match status" value="1"/>
</dbReference>
<feature type="compositionally biased region" description="Polar residues" evidence="3">
    <location>
        <begin position="54"/>
        <end position="84"/>
    </location>
</feature>
<proteinExistence type="inferred from homology"/>
<evidence type="ECO:0000256" key="1">
    <source>
        <dbReference type="ARBA" id="ARBA00023237"/>
    </source>
</evidence>